<dbReference type="AlphaFoldDB" id="A0A7W8XBF9"/>
<organism evidence="1 2">
    <name type="scientific">Rhizobium giardinii</name>
    <dbReference type="NCBI Taxonomy" id="56731"/>
    <lineage>
        <taxon>Bacteria</taxon>
        <taxon>Pseudomonadati</taxon>
        <taxon>Pseudomonadota</taxon>
        <taxon>Alphaproteobacteria</taxon>
        <taxon>Hyphomicrobiales</taxon>
        <taxon>Rhizobiaceae</taxon>
        <taxon>Rhizobium/Agrobacterium group</taxon>
        <taxon>Rhizobium</taxon>
    </lineage>
</organism>
<accession>A0A7W8XBF9</accession>
<dbReference type="EMBL" id="JACHBK010000015">
    <property type="protein sequence ID" value="MBB5538757.1"/>
    <property type="molecule type" value="Genomic_DNA"/>
</dbReference>
<name>A0A7W8XBF9_9HYPH</name>
<evidence type="ECO:0000313" key="1">
    <source>
        <dbReference type="EMBL" id="MBB5538757.1"/>
    </source>
</evidence>
<gene>
    <name evidence="1" type="ORF">GGD55_005497</name>
</gene>
<protein>
    <submittedName>
        <fullName evidence="1">Uncharacterized protein</fullName>
    </submittedName>
</protein>
<proteinExistence type="predicted"/>
<keyword evidence="2" id="KW-1185">Reference proteome</keyword>
<sequence>MDVPILTETDFENGDIQRDERGALGYSTPVRVGKKFAF</sequence>
<evidence type="ECO:0000313" key="2">
    <source>
        <dbReference type="Proteomes" id="UP000585507"/>
    </source>
</evidence>
<dbReference type="Proteomes" id="UP000585507">
    <property type="component" value="Unassembled WGS sequence"/>
</dbReference>
<comment type="caution">
    <text evidence="1">The sequence shown here is derived from an EMBL/GenBank/DDBJ whole genome shotgun (WGS) entry which is preliminary data.</text>
</comment>
<reference evidence="1 2" key="1">
    <citation type="submission" date="2020-08" db="EMBL/GenBank/DDBJ databases">
        <title>Genomic Encyclopedia of Type Strains, Phase IV (KMG-V): Genome sequencing to study the core and pangenomes of soil and plant-associated prokaryotes.</title>
        <authorList>
            <person name="Whitman W."/>
        </authorList>
    </citation>
    <scope>NUCLEOTIDE SEQUENCE [LARGE SCALE GENOMIC DNA]</scope>
    <source>
        <strain evidence="1 2">SEMIA 4084</strain>
    </source>
</reference>